<evidence type="ECO:0000313" key="2">
    <source>
        <dbReference type="EMBL" id="PPQ95117.1"/>
    </source>
</evidence>
<accession>A0A409XWH5</accession>
<dbReference type="OrthoDB" id="2560792at2759"/>
<evidence type="ECO:0000313" key="3">
    <source>
        <dbReference type="Proteomes" id="UP000283269"/>
    </source>
</evidence>
<dbReference type="AlphaFoldDB" id="A0A409XWH5"/>
<evidence type="ECO:0000256" key="1">
    <source>
        <dbReference type="SAM" id="MobiDB-lite"/>
    </source>
</evidence>
<feature type="region of interest" description="Disordered" evidence="1">
    <location>
        <begin position="1"/>
        <end position="28"/>
    </location>
</feature>
<proteinExistence type="predicted"/>
<protein>
    <submittedName>
        <fullName evidence="2">Uncharacterized protein</fullName>
    </submittedName>
</protein>
<feature type="region of interest" description="Disordered" evidence="1">
    <location>
        <begin position="47"/>
        <end position="71"/>
    </location>
</feature>
<sequence>MSPKKRKTARHDPGDVSPTKRANMSWRSHESLRKMYSRIKVSSPSMITMQPKVFPKSDPSKASATPPKRITPENYVGNPFMMNAALDKLDHAFSEVISILEQENSSQDLENDGNMLLNRFKSWRDELEMIRLGEKDLSLPERVASPLVHQDGGLFAD</sequence>
<dbReference type="InParanoid" id="A0A409XWH5"/>
<dbReference type="Proteomes" id="UP000283269">
    <property type="component" value="Unassembled WGS sequence"/>
</dbReference>
<organism evidence="2 3">
    <name type="scientific">Psilocybe cyanescens</name>
    <dbReference type="NCBI Taxonomy" id="93625"/>
    <lineage>
        <taxon>Eukaryota</taxon>
        <taxon>Fungi</taxon>
        <taxon>Dikarya</taxon>
        <taxon>Basidiomycota</taxon>
        <taxon>Agaricomycotina</taxon>
        <taxon>Agaricomycetes</taxon>
        <taxon>Agaricomycetidae</taxon>
        <taxon>Agaricales</taxon>
        <taxon>Agaricineae</taxon>
        <taxon>Strophariaceae</taxon>
        <taxon>Psilocybe</taxon>
    </lineage>
</organism>
<dbReference type="EMBL" id="NHYD01000088">
    <property type="protein sequence ID" value="PPQ95117.1"/>
    <property type="molecule type" value="Genomic_DNA"/>
</dbReference>
<comment type="caution">
    <text evidence="2">The sequence shown here is derived from an EMBL/GenBank/DDBJ whole genome shotgun (WGS) entry which is preliminary data.</text>
</comment>
<gene>
    <name evidence="2" type="ORF">CVT25_011660</name>
</gene>
<reference evidence="2 3" key="1">
    <citation type="journal article" date="2018" name="Evol. Lett.">
        <title>Horizontal gene cluster transfer increased hallucinogenic mushroom diversity.</title>
        <authorList>
            <person name="Reynolds H.T."/>
            <person name="Vijayakumar V."/>
            <person name="Gluck-Thaler E."/>
            <person name="Korotkin H.B."/>
            <person name="Matheny P.B."/>
            <person name="Slot J.C."/>
        </authorList>
    </citation>
    <scope>NUCLEOTIDE SEQUENCE [LARGE SCALE GENOMIC DNA]</scope>
    <source>
        <strain evidence="2 3">2631</strain>
    </source>
</reference>
<name>A0A409XWH5_PSICY</name>
<keyword evidence="3" id="KW-1185">Reference proteome</keyword>